<sequence>MWTIPNVLTISRILSCPVLGYAILHDNFYVTTGLLVYAGLTDFVDGYLARKYNMGSVLGSVLDPAADRALMTTLIVTLTGARGLLIPVPLSIIILGRDALLSLSAFWIRWKTLPPPKTFQRYWDFSLPSAEVQPTFISKVNTTLQLLLMGVTTVSPILTTDITLPLQALQWTVAGTTIWSGLSYLVGRGGFRVIKPPTKGARTRP</sequence>
<name>A0ACB6ZPW6_THEGA</name>
<reference evidence="1" key="2">
    <citation type="journal article" date="2020" name="Nat. Commun.">
        <title>Large-scale genome sequencing of mycorrhizal fungi provides insights into the early evolution of symbiotic traits.</title>
        <authorList>
            <person name="Miyauchi S."/>
            <person name="Kiss E."/>
            <person name="Kuo A."/>
            <person name="Drula E."/>
            <person name="Kohler A."/>
            <person name="Sanchez-Garcia M."/>
            <person name="Morin E."/>
            <person name="Andreopoulos B."/>
            <person name="Barry K.W."/>
            <person name="Bonito G."/>
            <person name="Buee M."/>
            <person name="Carver A."/>
            <person name="Chen C."/>
            <person name="Cichocki N."/>
            <person name="Clum A."/>
            <person name="Culley D."/>
            <person name="Crous P.W."/>
            <person name="Fauchery L."/>
            <person name="Girlanda M."/>
            <person name="Hayes R.D."/>
            <person name="Keri Z."/>
            <person name="LaButti K."/>
            <person name="Lipzen A."/>
            <person name="Lombard V."/>
            <person name="Magnuson J."/>
            <person name="Maillard F."/>
            <person name="Murat C."/>
            <person name="Nolan M."/>
            <person name="Ohm R.A."/>
            <person name="Pangilinan J."/>
            <person name="Pereira M.F."/>
            <person name="Perotto S."/>
            <person name="Peter M."/>
            <person name="Pfister S."/>
            <person name="Riley R."/>
            <person name="Sitrit Y."/>
            <person name="Stielow J.B."/>
            <person name="Szollosi G."/>
            <person name="Zifcakova L."/>
            <person name="Stursova M."/>
            <person name="Spatafora J.W."/>
            <person name="Tedersoo L."/>
            <person name="Vaario L.M."/>
            <person name="Yamada A."/>
            <person name="Yan M."/>
            <person name="Wang P."/>
            <person name="Xu J."/>
            <person name="Bruns T."/>
            <person name="Baldrian P."/>
            <person name="Vilgalys R."/>
            <person name="Dunand C."/>
            <person name="Henrissat B."/>
            <person name="Grigoriev I.V."/>
            <person name="Hibbett D."/>
            <person name="Nagy L.G."/>
            <person name="Martin F.M."/>
        </authorList>
    </citation>
    <scope>NUCLEOTIDE SEQUENCE</scope>
    <source>
        <strain evidence="1">P2</strain>
    </source>
</reference>
<reference evidence="1" key="1">
    <citation type="submission" date="2019-10" db="EMBL/GenBank/DDBJ databases">
        <authorList>
            <consortium name="DOE Joint Genome Institute"/>
            <person name="Kuo A."/>
            <person name="Miyauchi S."/>
            <person name="Kiss E."/>
            <person name="Drula E."/>
            <person name="Kohler A."/>
            <person name="Sanchez-Garcia M."/>
            <person name="Andreopoulos B."/>
            <person name="Barry K.W."/>
            <person name="Bonito G."/>
            <person name="Buee M."/>
            <person name="Carver A."/>
            <person name="Chen C."/>
            <person name="Cichocki N."/>
            <person name="Clum A."/>
            <person name="Culley D."/>
            <person name="Crous P.W."/>
            <person name="Fauchery L."/>
            <person name="Girlanda M."/>
            <person name="Hayes R."/>
            <person name="Keri Z."/>
            <person name="Labutti K."/>
            <person name="Lipzen A."/>
            <person name="Lombard V."/>
            <person name="Magnuson J."/>
            <person name="Maillard F."/>
            <person name="Morin E."/>
            <person name="Murat C."/>
            <person name="Nolan M."/>
            <person name="Ohm R."/>
            <person name="Pangilinan J."/>
            <person name="Pereira M."/>
            <person name="Perotto S."/>
            <person name="Peter M."/>
            <person name="Riley R."/>
            <person name="Sitrit Y."/>
            <person name="Stielow B."/>
            <person name="Szollosi G."/>
            <person name="Zifcakova L."/>
            <person name="Stursova M."/>
            <person name="Spatafora J.W."/>
            <person name="Tedersoo L."/>
            <person name="Vaario L.-M."/>
            <person name="Yamada A."/>
            <person name="Yan M."/>
            <person name="Wang P."/>
            <person name="Xu J."/>
            <person name="Bruns T."/>
            <person name="Baldrian P."/>
            <person name="Vilgalys R."/>
            <person name="Henrissat B."/>
            <person name="Grigoriev I.V."/>
            <person name="Hibbett D."/>
            <person name="Nagy L.G."/>
            <person name="Martin F.M."/>
        </authorList>
    </citation>
    <scope>NUCLEOTIDE SEQUENCE</scope>
    <source>
        <strain evidence="1">P2</strain>
    </source>
</reference>
<organism evidence="1 2">
    <name type="scientific">Thelephora ganbajun</name>
    <name type="common">Ganba fungus</name>
    <dbReference type="NCBI Taxonomy" id="370292"/>
    <lineage>
        <taxon>Eukaryota</taxon>
        <taxon>Fungi</taxon>
        <taxon>Dikarya</taxon>
        <taxon>Basidiomycota</taxon>
        <taxon>Agaricomycotina</taxon>
        <taxon>Agaricomycetes</taxon>
        <taxon>Thelephorales</taxon>
        <taxon>Thelephoraceae</taxon>
        <taxon>Thelephora</taxon>
    </lineage>
</organism>
<accession>A0ACB6ZPW6</accession>
<dbReference type="EMBL" id="MU117977">
    <property type="protein sequence ID" value="KAF9651181.1"/>
    <property type="molecule type" value="Genomic_DNA"/>
</dbReference>
<protein>
    <submittedName>
        <fullName evidence="1">Uncharacterized protein</fullName>
    </submittedName>
</protein>
<evidence type="ECO:0000313" key="1">
    <source>
        <dbReference type="EMBL" id="KAF9651181.1"/>
    </source>
</evidence>
<evidence type="ECO:0000313" key="2">
    <source>
        <dbReference type="Proteomes" id="UP000886501"/>
    </source>
</evidence>
<gene>
    <name evidence="1" type="ORF">BDM02DRAFT_3091519</name>
</gene>
<comment type="caution">
    <text evidence="1">The sequence shown here is derived from an EMBL/GenBank/DDBJ whole genome shotgun (WGS) entry which is preliminary data.</text>
</comment>
<keyword evidence="2" id="KW-1185">Reference proteome</keyword>
<proteinExistence type="predicted"/>
<dbReference type="Proteomes" id="UP000886501">
    <property type="component" value="Unassembled WGS sequence"/>
</dbReference>